<keyword evidence="3" id="KW-1185">Reference proteome</keyword>
<dbReference type="InterPro" id="IPR050563">
    <property type="entry name" value="4-hydroxybenzoyl-CoA_TE"/>
</dbReference>
<name>A0A6A6D6L1_9PEZI</name>
<feature type="region of interest" description="Disordered" evidence="1">
    <location>
        <begin position="255"/>
        <end position="276"/>
    </location>
</feature>
<accession>A0A6A6D6L1</accession>
<dbReference type="EMBL" id="ML994778">
    <property type="protein sequence ID" value="KAF2174743.1"/>
    <property type="molecule type" value="Genomic_DNA"/>
</dbReference>
<organism evidence="2 3">
    <name type="scientific">Zopfia rhizophila CBS 207.26</name>
    <dbReference type="NCBI Taxonomy" id="1314779"/>
    <lineage>
        <taxon>Eukaryota</taxon>
        <taxon>Fungi</taxon>
        <taxon>Dikarya</taxon>
        <taxon>Ascomycota</taxon>
        <taxon>Pezizomycotina</taxon>
        <taxon>Dothideomycetes</taxon>
        <taxon>Dothideomycetes incertae sedis</taxon>
        <taxon>Zopfiaceae</taxon>
        <taxon>Zopfia</taxon>
    </lineage>
</organism>
<evidence type="ECO:0008006" key="4">
    <source>
        <dbReference type="Google" id="ProtNLM"/>
    </source>
</evidence>
<dbReference type="AlphaFoldDB" id="A0A6A6D6L1"/>
<dbReference type="Proteomes" id="UP000800200">
    <property type="component" value="Unassembled WGS sequence"/>
</dbReference>
<gene>
    <name evidence="2" type="ORF">K469DRAFT_770461</name>
</gene>
<dbReference type="GO" id="GO:0047617">
    <property type="term" value="F:fatty acyl-CoA hydrolase activity"/>
    <property type="evidence" value="ECO:0007669"/>
    <property type="project" value="TreeGrafter"/>
</dbReference>
<dbReference type="PANTHER" id="PTHR31793">
    <property type="entry name" value="4-HYDROXYBENZOYL-COA THIOESTERASE FAMILY MEMBER"/>
    <property type="match status" value="1"/>
</dbReference>
<feature type="compositionally biased region" description="Basic and acidic residues" evidence="1">
    <location>
        <begin position="255"/>
        <end position="270"/>
    </location>
</feature>
<dbReference type="InterPro" id="IPR029069">
    <property type="entry name" value="HotDog_dom_sf"/>
</dbReference>
<evidence type="ECO:0000313" key="2">
    <source>
        <dbReference type="EMBL" id="KAF2174743.1"/>
    </source>
</evidence>
<dbReference type="PANTHER" id="PTHR31793:SF39">
    <property type="entry name" value="THIOESTERASE_THIOL ESTER DEHYDRASE-ISOMERASE"/>
    <property type="match status" value="1"/>
</dbReference>
<protein>
    <recommendedName>
        <fullName evidence="4">Thioesterase/thiol ester dehydrase-isomerase</fullName>
    </recommendedName>
</protein>
<dbReference type="Gene3D" id="3.10.129.10">
    <property type="entry name" value="Hotdog Thioesterase"/>
    <property type="match status" value="1"/>
</dbReference>
<proteinExistence type="predicted"/>
<dbReference type="SUPFAM" id="SSF54637">
    <property type="entry name" value="Thioesterase/thiol ester dehydrase-isomerase"/>
    <property type="match status" value="1"/>
</dbReference>
<dbReference type="Pfam" id="PF13279">
    <property type="entry name" value="4HBT_2"/>
    <property type="match status" value="1"/>
</dbReference>
<dbReference type="CDD" id="cd00586">
    <property type="entry name" value="4HBT"/>
    <property type="match status" value="1"/>
</dbReference>
<sequence length="276" mass="31679">MFLQIGEGCKLQAFVTNAAETPNEPATASLNPRWLSELKSRIGKCIMFGLSSEQTEEAGSILQEIVLDWRELIGGSEGFLTGKNRRGLYRQEVVWGEMLICVTGHVNNVVYNRYAESARVNWTLNFANALDPAHKAEWRQLMTNSGIGLILRSIRTDFKFPMKWPDRVTVLHKLRTQPTSHTDHFILDVLILSELHRRPAARCVEDIVVYDYKKAQKTPLKPFMFDKFRETWELQEEAKVKYGNRVTDLVSRVRELEKSSWDRPDAKEDLGNAANP</sequence>
<dbReference type="OrthoDB" id="5538558at2759"/>
<reference evidence="2" key="1">
    <citation type="journal article" date="2020" name="Stud. Mycol.">
        <title>101 Dothideomycetes genomes: a test case for predicting lifestyles and emergence of pathogens.</title>
        <authorList>
            <person name="Haridas S."/>
            <person name="Albert R."/>
            <person name="Binder M."/>
            <person name="Bloem J."/>
            <person name="Labutti K."/>
            <person name="Salamov A."/>
            <person name="Andreopoulos B."/>
            <person name="Baker S."/>
            <person name="Barry K."/>
            <person name="Bills G."/>
            <person name="Bluhm B."/>
            <person name="Cannon C."/>
            <person name="Castanera R."/>
            <person name="Culley D."/>
            <person name="Daum C."/>
            <person name="Ezra D."/>
            <person name="Gonzalez J."/>
            <person name="Henrissat B."/>
            <person name="Kuo A."/>
            <person name="Liang C."/>
            <person name="Lipzen A."/>
            <person name="Lutzoni F."/>
            <person name="Magnuson J."/>
            <person name="Mondo S."/>
            <person name="Nolan M."/>
            <person name="Ohm R."/>
            <person name="Pangilinan J."/>
            <person name="Park H.-J."/>
            <person name="Ramirez L."/>
            <person name="Alfaro M."/>
            <person name="Sun H."/>
            <person name="Tritt A."/>
            <person name="Yoshinaga Y."/>
            <person name="Zwiers L.-H."/>
            <person name="Turgeon B."/>
            <person name="Goodwin S."/>
            <person name="Spatafora J."/>
            <person name="Crous P."/>
            <person name="Grigoriev I."/>
        </authorList>
    </citation>
    <scope>NUCLEOTIDE SEQUENCE</scope>
    <source>
        <strain evidence="2">CBS 207.26</strain>
    </source>
</reference>
<evidence type="ECO:0000313" key="3">
    <source>
        <dbReference type="Proteomes" id="UP000800200"/>
    </source>
</evidence>
<evidence type="ECO:0000256" key="1">
    <source>
        <dbReference type="SAM" id="MobiDB-lite"/>
    </source>
</evidence>